<feature type="domain" description="Amidase" evidence="3">
    <location>
        <begin position="59"/>
        <end position="480"/>
    </location>
</feature>
<keyword evidence="5" id="KW-1185">Reference proteome</keyword>
<organism evidence="4 5">
    <name type="scientific">Paraburkholderia unamae</name>
    <dbReference type="NCBI Taxonomy" id="219649"/>
    <lineage>
        <taxon>Bacteria</taxon>
        <taxon>Pseudomonadati</taxon>
        <taxon>Pseudomonadota</taxon>
        <taxon>Betaproteobacteria</taxon>
        <taxon>Burkholderiales</taxon>
        <taxon>Burkholderiaceae</taxon>
        <taxon>Paraburkholderia</taxon>
    </lineage>
</organism>
<protein>
    <submittedName>
        <fullName evidence="4">Amidase</fullName>
    </submittedName>
</protein>
<feature type="chain" id="PRO_5045815438" evidence="2">
    <location>
        <begin position="27"/>
        <end position="511"/>
    </location>
</feature>
<dbReference type="PROSITE" id="PS51318">
    <property type="entry name" value="TAT"/>
    <property type="match status" value="1"/>
</dbReference>
<dbReference type="EMBL" id="QEOB01000029">
    <property type="protein sequence ID" value="PVX71404.1"/>
    <property type="molecule type" value="Genomic_DNA"/>
</dbReference>
<gene>
    <name evidence="4" type="ORF">C7402_12916</name>
</gene>
<comment type="similarity">
    <text evidence="1">Belongs to the amidase family.</text>
</comment>
<dbReference type="Pfam" id="PF01425">
    <property type="entry name" value="Amidase"/>
    <property type="match status" value="1"/>
</dbReference>
<evidence type="ECO:0000313" key="5">
    <source>
        <dbReference type="Proteomes" id="UP000245712"/>
    </source>
</evidence>
<dbReference type="PANTHER" id="PTHR11895:SF7">
    <property type="entry name" value="GLUTAMYL-TRNA(GLN) AMIDOTRANSFERASE SUBUNIT A, MITOCHONDRIAL"/>
    <property type="match status" value="1"/>
</dbReference>
<accession>A0ABX5K9H0</accession>
<sequence>MPDRRAFLRISGAAASAAMLPAAAEANGTAAAALPNDPAWLPATALLSRFRRRELSPVDVLEAQIKRIEAWNDKVNCITTRHYDEARAAARESAARYRNGNPRALEGITVAVKDEYAVKGWVTTMGSLLLKDAPPATDDGPVIERLRAAGAVFHIETTVPEFYVWMTTATTLWGVTRNPWNLAWTPGGSSGGSGAALAAGFTTLALGSDMGGSIRIPASQCGLYGFKPPFGRVPTSEVPYESEGPMARTFDDLNLLTNAMVGPHPLVHSSLRPRLAFPSRYAPVKGWKIAYDPMPHLSPLDPPVRAAMERAVTRFEQLGVEVERVDIGFDSADMDTFMTGLFSTSMGGLRTEALKDPGKLMPYTRMLFEHMEGKTGPDALVATEALLNDYQRRVQEKVFTRGLRALVMPTLATPLIPAAHGLNPQTDTVTIDGKPVTGLRFAQTWVWNLLGFYPVVPAPIGIGPGGMPMGMQIVANTFDDLDAFQLASAWSGVAPPLFTGSAFPDFRAQNG</sequence>
<proteinExistence type="inferred from homology"/>
<dbReference type="SUPFAM" id="SSF75304">
    <property type="entry name" value="Amidase signature (AS) enzymes"/>
    <property type="match status" value="1"/>
</dbReference>
<dbReference type="Gene3D" id="3.90.1300.10">
    <property type="entry name" value="Amidase signature (AS) domain"/>
    <property type="match status" value="1"/>
</dbReference>
<dbReference type="InterPro" id="IPR000120">
    <property type="entry name" value="Amidase"/>
</dbReference>
<evidence type="ECO:0000256" key="1">
    <source>
        <dbReference type="ARBA" id="ARBA00009199"/>
    </source>
</evidence>
<comment type="caution">
    <text evidence="4">The sequence shown here is derived from an EMBL/GenBank/DDBJ whole genome shotgun (WGS) entry which is preliminary data.</text>
</comment>
<dbReference type="Proteomes" id="UP000245712">
    <property type="component" value="Unassembled WGS sequence"/>
</dbReference>
<dbReference type="InterPro" id="IPR036928">
    <property type="entry name" value="AS_sf"/>
</dbReference>
<dbReference type="PANTHER" id="PTHR11895">
    <property type="entry name" value="TRANSAMIDASE"/>
    <property type="match status" value="1"/>
</dbReference>
<reference evidence="4 5" key="1">
    <citation type="submission" date="2018-05" db="EMBL/GenBank/DDBJ databases">
        <title>Genomic Encyclopedia of Type Strains, Phase IV (KMG-V): Genome sequencing to study the core and pangenomes of soil and plant-associated prokaryotes.</title>
        <authorList>
            <person name="Whitman W."/>
        </authorList>
    </citation>
    <scope>NUCLEOTIDE SEQUENCE [LARGE SCALE GENOMIC DNA]</scope>
    <source>
        <strain evidence="4 5">SCZa-39</strain>
    </source>
</reference>
<evidence type="ECO:0000259" key="3">
    <source>
        <dbReference type="Pfam" id="PF01425"/>
    </source>
</evidence>
<evidence type="ECO:0000256" key="2">
    <source>
        <dbReference type="SAM" id="SignalP"/>
    </source>
</evidence>
<dbReference type="InterPro" id="IPR020556">
    <property type="entry name" value="Amidase_CS"/>
</dbReference>
<name>A0ABX5K9H0_9BURK</name>
<evidence type="ECO:0000313" key="4">
    <source>
        <dbReference type="EMBL" id="PVX71404.1"/>
    </source>
</evidence>
<dbReference type="RefSeq" id="WP_116614338.1">
    <property type="nucleotide sequence ID" value="NZ_QEOB01000029.1"/>
</dbReference>
<keyword evidence="2" id="KW-0732">Signal</keyword>
<dbReference type="InterPro" id="IPR023631">
    <property type="entry name" value="Amidase_dom"/>
</dbReference>
<dbReference type="PROSITE" id="PS00571">
    <property type="entry name" value="AMIDASES"/>
    <property type="match status" value="1"/>
</dbReference>
<dbReference type="InterPro" id="IPR006311">
    <property type="entry name" value="TAT_signal"/>
</dbReference>
<feature type="signal peptide" evidence="2">
    <location>
        <begin position="1"/>
        <end position="26"/>
    </location>
</feature>